<proteinExistence type="predicted"/>
<name>J9F8I7_9ZZZZ</name>
<organism evidence="2">
    <name type="scientific">gut metagenome</name>
    <dbReference type="NCBI Taxonomy" id="749906"/>
    <lineage>
        <taxon>unclassified sequences</taxon>
        <taxon>metagenomes</taxon>
        <taxon>organismal metagenomes</taxon>
    </lineage>
</organism>
<comment type="caution">
    <text evidence="2">The sequence shown here is derived from an EMBL/GenBank/DDBJ whole genome shotgun (WGS) entry which is preliminary data.</text>
</comment>
<protein>
    <submittedName>
        <fullName evidence="2">Uncharacterized protein</fullName>
    </submittedName>
</protein>
<accession>J9F8I7</accession>
<reference evidence="2" key="1">
    <citation type="journal article" date="2012" name="PLoS ONE">
        <title>Gene sets for utilization of primary and secondary nutrition supplies in the distal gut of endangered iberian lynx.</title>
        <authorList>
            <person name="Alcaide M."/>
            <person name="Messina E."/>
            <person name="Richter M."/>
            <person name="Bargiela R."/>
            <person name="Peplies J."/>
            <person name="Huws S.A."/>
            <person name="Newbold C.J."/>
            <person name="Golyshin P.N."/>
            <person name="Simon M.A."/>
            <person name="Lopez G."/>
            <person name="Yakimov M.M."/>
            <person name="Ferrer M."/>
        </authorList>
    </citation>
    <scope>NUCLEOTIDE SEQUENCE</scope>
</reference>
<dbReference type="EMBL" id="AMCI01008629">
    <property type="protein sequence ID" value="EJW90763.1"/>
    <property type="molecule type" value="Genomic_DNA"/>
</dbReference>
<evidence type="ECO:0000256" key="1">
    <source>
        <dbReference type="SAM" id="MobiDB-lite"/>
    </source>
</evidence>
<dbReference type="AlphaFoldDB" id="J9F8I7"/>
<feature type="region of interest" description="Disordered" evidence="1">
    <location>
        <begin position="32"/>
        <end position="51"/>
    </location>
</feature>
<gene>
    <name evidence="2" type="ORF">EVA_21131</name>
</gene>
<evidence type="ECO:0000313" key="2">
    <source>
        <dbReference type="EMBL" id="EJW90763.1"/>
    </source>
</evidence>
<sequence length="51" mass="5643">MPAETNPPVCVPGRFAWPVRHHKTGNYRCDPDTGSPFWPGQSVPENPDLAL</sequence>